<dbReference type="EMBL" id="JABZGU010000046">
    <property type="protein sequence ID" value="MBF4802765.1"/>
    <property type="molecule type" value="Genomic_DNA"/>
</dbReference>
<dbReference type="InterPro" id="IPR036866">
    <property type="entry name" value="RibonucZ/Hydroxyglut_hydro"/>
</dbReference>
<reference evidence="2" key="1">
    <citation type="submission" date="2020-04" db="EMBL/GenBank/DDBJ databases">
        <title>Deep metagenomics examines the oral microbiome during advanced dental caries in children, revealing novel taxa and co-occurrences with host molecules.</title>
        <authorList>
            <person name="Baker J.L."/>
            <person name="Morton J.T."/>
            <person name="Dinis M."/>
            <person name="Alvarez R."/>
            <person name="Tran N.C."/>
            <person name="Knight R."/>
            <person name="Edlund A."/>
        </authorList>
    </citation>
    <scope>NUCLEOTIDE SEQUENCE</scope>
    <source>
        <strain evidence="2">JCVI_3_bin.11</strain>
    </source>
</reference>
<dbReference type="Proteomes" id="UP000787322">
    <property type="component" value="Unassembled WGS sequence"/>
</dbReference>
<dbReference type="PANTHER" id="PTHR47619">
    <property type="entry name" value="METALLO-HYDROLASE YYCJ-RELATED"/>
    <property type="match status" value="1"/>
</dbReference>
<dbReference type="InterPro" id="IPR001279">
    <property type="entry name" value="Metallo-B-lactamas"/>
</dbReference>
<comment type="caution">
    <text evidence="2">The sequence shown here is derived from an EMBL/GenBank/DDBJ whole genome shotgun (WGS) entry which is preliminary data.</text>
</comment>
<dbReference type="AlphaFoldDB" id="A0A9D5X5Q5"/>
<evidence type="ECO:0000259" key="1">
    <source>
        <dbReference type="SMART" id="SM00849"/>
    </source>
</evidence>
<dbReference type="Pfam" id="PF12706">
    <property type="entry name" value="Lactamase_B_2"/>
    <property type="match status" value="1"/>
</dbReference>
<gene>
    <name evidence="2" type="ORF">HXK24_02930</name>
</gene>
<evidence type="ECO:0000313" key="3">
    <source>
        <dbReference type="Proteomes" id="UP000787322"/>
    </source>
</evidence>
<accession>A0A9D5X5Q5</accession>
<name>A0A9D5X5Q5_9ACTN</name>
<feature type="domain" description="Metallo-beta-lactamase" evidence="1">
    <location>
        <begin position="15"/>
        <end position="180"/>
    </location>
</feature>
<protein>
    <submittedName>
        <fullName evidence="2">MBL fold metallo-hydrolase</fullName>
    </submittedName>
</protein>
<dbReference type="InterPro" id="IPR052533">
    <property type="entry name" value="WalJ/YycJ-like"/>
</dbReference>
<dbReference type="SMART" id="SM00849">
    <property type="entry name" value="Lactamase_B"/>
    <property type="match status" value="1"/>
</dbReference>
<organism evidence="2 3">
    <name type="scientific">Lancefieldella parvula</name>
    <dbReference type="NCBI Taxonomy" id="1382"/>
    <lineage>
        <taxon>Bacteria</taxon>
        <taxon>Bacillati</taxon>
        <taxon>Actinomycetota</taxon>
        <taxon>Coriobacteriia</taxon>
        <taxon>Coriobacteriales</taxon>
        <taxon>Atopobiaceae</taxon>
        <taxon>Lancefieldella</taxon>
    </lineage>
</organism>
<dbReference type="SUPFAM" id="SSF56281">
    <property type="entry name" value="Metallo-hydrolase/oxidoreductase"/>
    <property type="match status" value="1"/>
</dbReference>
<sequence length="280" mass="30166">MNPTFRLHILASGSKGNCSLLETPDGLIMIDCGISRKEILRRSKELNVNLSELVAIFITHEHTDHVSGLSVVSKTFDVPVFATTGTAAALSRRSSCSNVTFTLVDQTGSVHIDAAPDVEVSTFPTSHDVCEPMGMRFDFLAGPDRRIVDSVGYCTDTGILTPAALDCLSDVRILAIESNHDEHMLLTGPYPYVLKQRVHGDSGHLSNEYTAQALPQLVGPNTRCVVGMHLSHENNRPSIAVRTLAEAVGAQPLNDAFTEAQTPDGSLAVCVASQDWPMSL</sequence>
<dbReference type="PANTHER" id="PTHR47619:SF1">
    <property type="entry name" value="EXODEOXYRIBONUCLEASE WALJ"/>
    <property type="match status" value="1"/>
</dbReference>
<proteinExistence type="predicted"/>
<evidence type="ECO:0000313" key="2">
    <source>
        <dbReference type="EMBL" id="MBF4802765.1"/>
    </source>
</evidence>
<dbReference type="Gene3D" id="3.60.15.10">
    <property type="entry name" value="Ribonuclease Z/Hydroxyacylglutathione hydrolase-like"/>
    <property type="match status" value="1"/>
</dbReference>